<feature type="region of interest" description="Disordered" evidence="5">
    <location>
        <begin position="44"/>
        <end position="65"/>
    </location>
</feature>
<dbReference type="PANTHER" id="PTHR43851">
    <property type="match status" value="1"/>
</dbReference>
<dbReference type="EMBL" id="GG745344">
    <property type="protein sequence ID" value="KNE64481.1"/>
    <property type="molecule type" value="Genomic_DNA"/>
</dbReference>
<dbReference type="InterPro" id="IPR034646">
    <property type="entry name" value="ADCK3_dom"/>
</dbReference>
<evidence type="ECO:0000256" key="2">
    <source>
        <dbReference type="ARBA" id="ARBA00022679"/>
    </source>
</evidence>
<keyword evidence="3" id="KW-0547">Nucleotide-binding</keyword>
<dbReference type="CDD" id="cd13970">
    <property type="entry name" value="ABC1_ADCK3"/>
    <property type="match status" value="1"/>
</dbReference>
<dbReference type="GO" id="GO:0006744">
    <property type="term" value="P:ubiquinone biosynthetic process"/>
    <property type="evidence" value="ECO:0007669"/>
    <property type="project" value="TreeGrafter"/>
</dbReference>
<evidence type="ECO:0000313" key="8">
    <source>
        <dbReference type="Proteomes" id="UP000054350"/>
    </source>
</evidence>
<dbReference type="PANTHER" id="PTHR43851:SF3">
    <property type="entry name" value="COENZYME Q8"/>
    <property type="match status" value="1"/>
</dbReference>
<evidence type="ECO:0000256" key="1">
    <source>
        <dbReference type="ARBA" id="ARBA00009670"/>
    </source>
</evidence>
<keyword evidence="8" id="KW-1185">Reference proteome</keyword>
<dbReference type="InterPro" id="IPR004147">
    <property type="entry name" value="ABC1_dom"/>
</dbReference>
<dbReference type="STRING" id="578462.A0A0L0SPQ6"/>
<accession>A0A0L0SPQ6</accession>
<dbReference type="InterPro" id="IPR011009">
    <property type="entry name" value="Kinase-like_dom_sf"/>
</dbReference>
<gene>
    <name evidence="7" type="ORF">AMAG_09497</name>
</gene>
<keyword evidence="4" id="KW-0067">ATP-binding</keyword>
<feature type="compositionally biased region" description="Low complexity" evidence="5">
    <location>
        <begin position="51"/>
        <end position="60"/>
    </location>
</feature>
<evidence type="ECO:0000259" key="6">
    <source>
        <dbReference type="Pfam" id="PF03109"/>
    </source>
</evidence>
<dbReference type="GO" id="GO:0005524">
    <property type="term" value="F:ATP binding"/>
    <property type="evidence" value="ECO:0007669"/>
    <property type="project" value="UniProtKB-KW"/>
</dbReference>
<dbReference type="GO" id="GO:0016740">
    <property type="term" value="F:transferase activity"/>
    <property type="evidence" value="ECO:0007669"/>
    <property type="project" value="UniProtKB-KW"/>
</dbReference>
<evidence type="ECO:0000256" key="3">
    <source>
        <dbReference type="ARBA" id="ARBA00022741"/>
    </source>
</evidence>
<dbReference type="InterPro" id="IPR051409">
    <property type="entry name" value="Atypical_kinase_ADCK"/>
</dbReference>
<proteinExistence type="inferred from homology"/>
<dbReference type="Proteomes" id="UP000054350">
    <property type="component" value="Unassembled WGS sequence"/>
</dbReference>
<organism evidence="7 8">
    <name type="scientific">Allomyces macrogynus (strain ATCC 38327)</name>
    <name type="common">Allomyces javanicus var. macrogynus</name>
    <dbReference type="NCBI Taxonomy" id="578462"/>
    <lineage>
        <taxon>Eukaryota</taxon>
        <taxon>Fungi</taxon>
        <taxon>Fungi incertae sedis</taxon>
        <taxon>Blastocladiomycota</taxon>
        <taxon>Blastocladiomycetes</taxon>
        <taxon>Blastocladiales</taxon>
        <taxon>Blastocladiaceae</taxon>
        <taxon>Allomyces</taxon>
    </lineage>
</organism>
<evidence type="ECO:0000256" key="5">
    <source>
        <dbReference type="SAM" id="MobiDB-lite"/>
    </source>
</evidence>
<reference evidence="7 8" key="1">
    <citation type="submission" date="2009-11" db="EMBL/GenBank/DDBJ databases">
        <title>Annotation of Allomyces macrogynus ATCC 38327.</title>
        <authorList>
            <consortium name="The Broad Institute Genome Sequencing Platform"/>
            <person name="Russ C."/>
            <person name="Cuomo C."/>
            <person name="Burger G."/>
            <person name="Gray M.W."/>
            <person name="Holland P.W.H."/>
            <person name="King N."/>
            <person name="Lang F.B.F."/>
            <person name="Roger A.J."/>
            <person name="Ruiz-Trillo I."/>
            <person name="Young S.K."/>
            <person name="Zeng Q."/>
            <person name="Gargeya S."/>
            <person name="Fitzgerald M."/>
            <person name="Haas B."/>
            <person name="Abouelleil A."/>
            <person name="Alvarado L."/>
            <person name="Arachchi H.M."/>
            <person name="Berlin A."/>
            <person name="Chapman S.B."/>
            <person name="Gearin G."/>
            <person name="Goldberg J."/>
            <person name="Griggs A."/>
            <person name="Gujja S."/>
            <person name="Hansen M."/>
            <person name="Heiman D."/>
            <person name="Howarth C."/>
            <person name="Larimer J."/>
            <person name="Lui A."/>
            <person name="MacDonald P.J.P."/>
            <person name="McCowen C."/>
            <person name="Montmayeur A."/>
            <person name="Murphy C."/>
            <person name="Neiman D."/>
            <person name="Pearson M."/>
            <person name="Priest M."/>
            <person name="Roberts A."/>
            <person name="Saif S."/>
            <person name="Shea T."/>
            <person name="Sisk P."/>
            <person name="Stolte C."/>
            <person name="Sykes S."/>
            <person name="Wortman J."/>
            <person name="Nusbaum C."/>
            <person name="Birren B."/>
        </authorList>
    </citation>
    <scope>NUCLEOTIDE SEQUENCE [LARGE SCALE GENOMIC DNA]</scope>
    <source>
        <strain evidence="7 8">ATCC 38327</strain>
    </source>
</reference>
<feature type="domain" description="ABC1 atypical kinase-like" evidence="6">
    <location>
        <begin position="156"/>
        <end position="396"/>
    </location>
</feature>
<keyword evidence="2" id="KW-0808">Transferase</keyword>
<dbReference type="eggNOG" id="KOG1234">
    <property type="taxonomic scope" value="Eukaryota"/>
</dbReference>
<sequence>MLPTSIRAAALLRRSPLASTVPVARVGMTGARTFQTCSCHFRASEPPAAPASPSGPAAPGTMQSSAVPSTKIGRFVQYGGLAVKLGAGAIGESLSRMAGTSKPVIEGASPFLTPENVQRIVTTLTQMRGAALKLGQMISIQDSGVFPKEIEEVLVRVQNGANYMPRRQMKQVMANELGRDWQSKFQHFDPVPFAAASIGQVHRATLHDGTAVAVKVQYPGVADSIESDLAHLRSIAILSGFLPKGLYLDNSVAVAKRELLWETDYMREAAWLAAFRAVDLPGDVFDVPRPIMDLCTPRVLTMEFVDGVPLGKVADMSQETRDWVAAHLMRLTLHELFTLGFMQTDPNWSNFLYDPHAHRLRLLDFGSTRAFGATFLQHYANVLQAAANQDAAGVMHWSEKLGFLTGYEAPAMRDAHVSAVLTLGEPFAAGQELYDFTHARDVTHKIRDLIPTMLEHRLSPPPDETYSLHRKVSGLFLLCTRLQARVPCRQLLLEAIEEFRARGETLIQLPEGVAVPSPLEEVGGASASA</sequence>
<protein>
    <recommendedName>
        <fullName evidence="6">ABC1 atypical kinase-like domain-containing protein</fullName>
    </recommendedName>
</protein>
<comment type="similarity">
    <text evidence="1">Belongs to the protein kinase superfamily. ADCK protein kinase family.</text>
</comment>
<dbReference type="AlphaFoldDB" id="A0A0L0SPQ6"/>
<dbReference type="OMA" id="CRGYPES"/>
<name>A0A0L0SPQ6_ALLM3</name>
<evidence type="ECO:0000313" key="7">
    <source>
        <dbReference type="EMBL" id="KNE64481.1"/>
    </source>
</evidence>
<reference evidence="8" key="2">
    <citation type="submission" date="2009-11" db="EMBL/GenBank/DDBJ databases">
        <title>The Genome Sequence of Allomyces macrogynus strain ATCC 38327.</title>
        <authorList>
            <consortium name="The Broad Institute Genome Sequencing Platform"/>
            <person name="Russ C."/>
            <person name="Cuomo C."/>
            <person name="Shea T."/>
            <person name="Young S.K."/>
            <person name="Zeng Q."/>
            <person name="Koehrsen M."/>
            <person name="Haas B."/>
            <person name="Borodovsky M."/>
            <person name="Guigo R."/>
            <person name="Alvarado L."/>
            <person name="Berlin A."/>
            <person name="Borenstein D."/>
            <person name="Chen Z."/>
            <person name="Engels R."/>
            <person name="Freedman E."/>
            <person name="Gellesch M."/>
            <person name="Goldberg J."/>
            <person name="Griggs A."/>
            <person name="Gujja S."/>
            <person name="Heiman D."/>
            <person name="Hepburn T."/>
            <person name="Howarth C."/>
            <person name="Jen D."/>
            <person name="Larson L."/>
            <person name="Lewis B."/>
            <person name="Mehta T."/>
            <person name="Park D."/>
            <person name="Pearson M."/>
            <person name="Roberts A."/>
            <person name="Saif S."/>
            <person name="Shenoy N."/>
            <person name="Sisk P."/>
            <person name="Stolte C."/>
            <person name="Sykes S."/>
            <person name="Walk T."/>
            <person name="White J."/>
            <person name="Yandava C."/>
            <person name="Burger G."/>
            <person name="Gray M.W."/>
            <person name="Holland P.W.H."/>
            <person name="King N."/>
            <person name="Lang F.B.F."/>
            <person name="Roger A.J."/>
            <person name="Ruiz-Trillo I."/>
            <person name="Lander E."/>
            <person name="Nusbaum C."/>
        </authorList>
    </citation>
    <scope>NUCLEOTIDE SEQUENCE [LARGE SCALE GENOMIC DNA]</scope>
    <source>
        <strain evidence="8">ATCC 38327</strain>
    </source>
</reference>
<dbReference type="VEuPathDB" id="FungiDB:AMAG_09497"/>
<evidence type="ECO:0000256" key="4">
    <source>
        <dbReference type="ARBA" id="ARBA00022840"/>
    </source>
</evidence>
<dbReference type="OrthoDB" id="201153at2759"/>
<dbReference type="Pfam" id="PF03109">
    <property type="entry name" value="ABC1"/>
    <property type="match status" value="1"/>
</dbReference>
<dbReference type="SUPFAM" id="SSF56112">
    <property type="entry name" value="Protein kinase-like (PK-like)"/>
    <property type="match status" value="1"/>
</dbReference>